<dbReference type="Proteomes" id="UP000664795">
    <property type="component" value="Unassembled WGS sequence"/>
</dbReference>
<keyword evidence="4" id="KW-0472">Membrane</keyword>
<comment type="subcellular location">
    <subcellularLocation>
        <location evidence="1">Cell outer membrane</location>
    </subcellularLocation>
</comment>
<comment type="caution">
    <text evidence="9">The sequence shown here is derived from an EMBL/GenBank/DDBJ whole genome shotgun (WGS) entry which is preliminary data.</text>
</comment>
<dbReference type="Pfam" id="PF14322">
    <property type="entry name" value="SusD-like_3"/>
    <property type="match status" value="1"/>
</dbReference>
<evidence type="ECO:0000313" key="10">
    <source>
        <dbReference type="Proteomes" id="UP000664795"/>
    </source>
</evidence>
<keyword evidence="5" id="KW-0998">Cell outer membrane</keyword>
<dbReference type="InterPro" id="IPR011990">
    <property type="entry name" value="TPR-like_helical_dom_sf"/>
</dbReference>
<evidence type="ECO:0000256" key="1">
    <source>
        <dbReference type="ARBA" id="ARBA00004442"/>
    </source>
</evidence>
<dbReference type="GO" id="GO:0009279">
    <property type="term" value="C:cell outer membrane"/>
    <property type="evidence" value="ECO:0007669"/>
    <property type="project" value="UniProtKB-SubCell"/>
</dbReference>
<dbReference type="InterPro" id="IPR033985">
    <property type="entry name" value="SusD-like_N"/>
</dbReference>
<evidence type="ECO:0000313" key="9">
    <source>
        <dbReference type="EMBL" id="MBO0933990.1"/>
    </source>
</evidence>
<dbReference type="Pfam" id="PF07980">
    <property type="entry name" value="SusD_RagB"/>
    <property type="match status" value="1"/>
</dbReference>
<evidence type="ECO:0000256" key="2">
    <source>
        <dbReference type="ARBA" id="ARBA00006275"/>
    </source>
</evidence>
<dbReference type="RefSeq" id="WP_207337956.1">
    <property type="nucleotide sequence ID" value="NZ_JAFMYU010000025.1"/>
</dbReference>
<reference evidence="9 10" key="1">
    <citation type="submission" date="2021-03" db="EMBL/GenBank/DDBJ databases">
        <title>Fibrella sp. HMF5036 genome sequencing and assembly.</title>
        <authorList>
            <person name="Kang H."/>
            <person name="Kim H."/>
            <person name="Bae S."/>
            <person name="Joh K."/>
        </authorList>
    </citation>
    <scope>NUCLEOTIDE SEQUENCE [LARGE SCALE GENOMIC DNA]</scope>
    <source>
        <strain evidence="9 10">HMF5036</strain>
    </source>
</reference>
<dbReference type="PROSITE" id="PS51257">
    <property type="entry name" value="PROKAR_LIPOPROTEIN"/>
    <property type="match status" value="1"/>
</dbReference>
<dbReference type="AlphaFoldDB" id="A0A939GBV1"/>
<organism evidence="9 10">
    <name type="scientific">Fibrella aquatilis</name>
    <dbReference type="NCBI Taxonomy" id="2817059"/>
    <lineage>
        <taxon>Bacteria</taxon>
        <taxon>Pseudomonadati</taxon>
        <taxon>Bacteroidota</taxon>
        <taxon>Cytophagia</taxon>
        <taxon>Cytophagales</taxon>
        <taxon>Spirosomataceae</taxon>
        <taxon>Fibrella</taxon>
    </lineage>
</organism>
<evidence type="ECO:0000256" key="3">
    <source>
        <dbReference type="ARBA" id="ARBA00022729"/>
    </source>
</evidence>
<feature type="domain" description="RagB/SusD" evidence="7">
    <location>
        <begin position="266"/>
        <end position="530"/>
    </location>
</feature>
<dbReference type="SUPFAM" id="SSF48452">
    <property type="entry name" value="TPR-like"/>
    <property type="match status" value="1"/>
</dbReference>
<evidence type="ECO:0000259" key="8">
    <source>
        <dbReference type="Pfam" id="PF14322"/>
    </source>
</evidence>
<evidence type="ECO:0000256" key="4">
    <source>
        <dbReference type="ARBA" id="ARBA00023136"/>
    </source>
</evidence>
<feature type="chain" id="PRO_5037025326" evidence="6">
    <location>
        <begin position="20"/>
        <end position="539"/>
    </location>
</feature>
<gene>
    <name evidence="9" type="ORF">J2I48_23485</name>
</gene>
<dbReference type="Gene3D" id="1.25.40.390">
    <property type="match status" value="1"/>
</dbReference>
<accession>A0A939GBV1</accession>
<feature type="domain" description="SusD-like N-terminal" evidence="8">
    <location>
        <begin position="98"/>
        <end position="223"/>
    </location>
</feature>
<evidence type="ECO:0000256" key="5">
    <source>
        <dbReference type="ARBA" id="ARBA00023237"/>
    </source>
</evidence>
<dbReference type="InterPro" id="IPR012944">
    <property type="entry name" value="SusD_RagB_dom"/>
</dbReference>
<evidence type="ECO:0000256" key="6">
    <source>
        <dbReference type="SAM" id="SignalP"/>
    </source>
</evidence>
<dbReference type="EMBL" id="JAFMYU010000025">
    <property type="protein sequence ID" value="MBO0933990.1"/>
    <property type="molecule type" value="Genomic_DNA"/>
</dbReference>
<proteinExistence type="inferred from homology"/>
<feature type="signal peptide" evidence="6">
    <location>
        <begin position="1"/>
        <end position="19"/>
    </location>
</feature>
<name>A0A939GBV1_9BACT</name>
<protein>
    <submittedName>
        <fullName evidence="9">RagB/SusD family nutrient uptake outer membrane protein</fullName>
    </submittedName>
</protein>
<evidence type="ECO:0000259" key="7">
    <source>
        <dbReference type="Pfam" id="PF07980"/>
    </source>
</evidence>
<sequence length="539" mass="60057">MKRYGLPLLLATLTLSVSSCNENIVNLQNQSQYSDATYFKNAPQFNEAVIATYAPLLGNGLYSRDYYFLFDLMGNDAERDAPLLGDLLQLHDYSFGTSHQQITSLWQGLYRIILRANLVLDKAAQWNATLADDAAKKKQYVAEARFMKGYAEMMLVTLWGRVPLRPDYASANDYFAPRASVADGWKAAIADLTAATTDLPLTYADADRGRATQGAAIAMLGKALLFQKKYAEAAAQFEKLTKTPFAYKLNPSYDNQFSETNGSSPETIFDVPHFWGGWGQGNAYYMFGGQEAWGGKATHTGRAQEYGWNDWRNVFISDAAVKAFTYTDEAGKKYIDPRAKLTFYGDAASGGDTDFCNTCTGQPTVTGASYKQIKLADGTTAFNYPFDKSNGYRFRKYEPYETAEQSTQPQSNVNSQVIRYADVLLMLAECYINTGKAADALPLVNAVRARVKAFPYTNLGTQTQAMDKLMLERRLELTGEQARYFDLLRWGTIKPVINAEKQLQIGAQPFQDKNLLLPIPQLEKDTNPVLANDVQGGWN</sequence>
<keyword evidence="3 6" id="KW-0732">Signal</keyword>
<comment type="similarity">
    <text evidence="2">Belongs to the SusD family.</text>
</comment>
<keyword evidence="10" id="KW-1185">Reference proteome</keyword>